<dbReference type="EMBL" id="JBHMCY010000030">
    <property type="protein sequence ID" value="MFB9464396.1"/>
    <property type="molecule type" value="Genomic_DNA"/>
</dbReference>
<dbReference type="RefSeq" id="WP_381346927.1">
    <property type="nucleotide sequence ID" value="NZ_JBHMCY010000030.1"/>
</dbReference>
<protein>
    <recommendedName>
        <fullName evidence="4">Secreted protein</fullName>
    </recommendedName>
</protein>
<feature type="chain" id="PRO_5045574430" description="Secreted protein" evidence="1">
    <location>
        <begin position="37"/>
        <end position="133"/>
    </location>
</feature>
<proteinExistence type="predicted"/>
<evidence type="ECO:0000313" key="3">
    <source>
        <dbReference type="Proteomes" id="UP001589709"/>
    </source>
</evidence>
<comment type="caution">
    <text evidence="2">The sequence shown here is derived from an EMBL/GenBank/DDBJ whole genome shotgun (WGS) entry which is preliminary data.</text>
</comment>
<evidence type="ECO:0000313" key="2">
    <source>
        <dbReference type="EMBL" id="MFB9464396.1"/>
    </source>
</evidence>
<reference evidence="2 3" key="1">
    <citation type="submission" date="2024-09" db="EMBL/GenBank/DDBJ databases">
        <authorList>
            <person name="Sun Q."/>
            <person name="Mori K."/>
        </authorList>
    </citation>
    <scope>NUCLEOTIDE SEQUENCE [LARGE SCALE GENOMIC DNA]</scope>
    <source>
        <strain evidence="2 3">JCM 6917</strain>
    </source>
</reference>
<organism evidence="2 3">
    <name type="scientific">Streptomyces cinereospinus</name>
    <dbReference type="NCBI Taxonomy" id="285561"/>
    <lineage>
        <taxon>Bacteria</taxon>
        <taxon>Bacillati</taxon>
        <taxon>Actinomycetota</taxon>
        <taxon>Actinomycetes</taxon>
        <taxon>Kitasatosporales</taxon>
        <taxon>Streptomycetaceae</taxon>
        <taxon>Streptomyces</taxon>
    </lineage>
</organism>
<keyword evidence="1" id="KW-0732">Signal</keyword>
<sequence>MPQLFKLPRARARAGAVVTAATIALAGGLAASPASAASSGHVYSSGKGAEGWYYYGSERVYACDIKSDGYKAVTQVFSRDDRLLVTVTDTYNNGSCSSKKPTLFEGTHKIRACVQKGSAKPTKCGAKHSWYVG</sequence>
<feature type="signal peptide" evidence="1">
    <location>
        <begin position="1"/>
        <end position="36"/>
    </location>
</feature>
<gene>
    <name evidence="2" type="ORF">ACFF45_17180</name>
</gene>
<dbReference type="Proteomes" id="UP001589709">
    <property type="component" value="Unassembled WGS sequence"/>
</dbReference>
<evidence type="ECO:0008006" key="4">
    <source>
        <dbReference type="Google" id="ProtNLM"/>
    </source>
</evidence>
<keyword evidence="3" id="KW-1185">Reference proteome</keyword>
<accession>A0ABV5N277</accession>
<name>A0ABV5N277_9ACTN</name>
<evidence type="ECO:0000256" key="1">
    <source>
        <dbReference type="SAM" id="SignalP"/>
    </source>
</evidence>